<feature type="transmembrane region" description="Helical" evidence="8">
    <location>
        <begin position="75"/>
        <end position="97"/>
    </location>
</feature>
<evidence type="ECO:0000256" key="5">
    <source>
        <dbReference type="ARBA" id="ARBA00022989"/>
    </source>
</evidence>
<dbReference type="PANTHER" id="PTHR48022">
    <property type="entry name" value="PLASTIDIC GLUCOSE TRANSPORTER 4"/>
    <property type="match status" value="1"/>
</dbReference>
<dbReference type="EMBL" id="MU251376">
    <property type="protein sequence ID" value="KAG9238026.1"/>
    <property type="molecule type" value="Genomic_DNA"/>
</dbReference>
<evidence type="ECO:0000256" key="7">
    <source>
        <dbReference type="RuleBase" id="RU003346"/>
    </source>
</evidence>
<feature type="transmembrane region" description="Helical" evidence="8">
    <location>
        <begin position="137"/>
        <end position="157"/>
    </location>
</feature>
<feature type="signal peptide" evidence="9">
    <location>
        <begin position="1"/>
        <end position="19"/>
    </location>
</feature>
<feature type="transmembrane region" description="Helical" evidence="8">
    <location>
        <begin position="43"/>
        <end position="63"/>
    </location>
</feature>
<sequence>MRGLYIALMFAVLTSATNGYDGSMMNGLQALDEWKESFNNPNPATRGLLNAIMSVGSIVALPITPYIADIFGRRIGIITGCLIMIGGVVLQCIGINIQMFIAARFFIGFGVAIAHGAAPLLIAELTHPQHRAIFTTIYNSTWYFGSIIAAWLTFGTFKIDSAWSWRIPSLIQAAPSAIQLIAIWMVPESPRFLIAKGQNEKALNILAKCHARGNTEDELVQIEYHEIHDTIKLEQEFESNGWLDLFRTKGNRRRVLILVALGFFSQWSGNGLVSYYMDDVLKGAGVLDAQLRLEINGILNIINFATALTMCFFVDKLGRRPLFLFATGGMLAAFCAWTVCAAQFVKTSVAGAGKAEIFFIFLYYVFYNSAWSGLLVGYGVEILPYKIRAKGLTIMFFAVDLALFFNSYVNPVALDKLGWKYYIVYDVWLTFELLVVYFFFIETQNTPLEEIVKYFDGEDALLGGTLATAKAKSYLVEEGHGEKVAAVSTAREIESSDGSHGHVAEKV</sequence>
<dbReference type="InterPro" id="IPR005828">
    <property type="entry name" value="MFS_sugar_transport-like"/>
</dbReference>
<comment type="similarity">
    <text evidence="2 7">Belongs to the major facilitator superfamily. Sugar transporter (TC 2.A.1.1) family.</text>
</comment>
<evidence type="ECO:0000256" key="3">
    <source>
        <dbReference type="ARBA" id="ARBA00022448"/>
    </source>
</evidence>
<comment type="subcellular location">
    <subcellularLocation>
        <location evidence="1">Membrane</location>
        <topology evidence="1">Multi-pass membrane protein</topology>
    </subcellularLocation>
</comment>
<dbReference type="InterPro" id="IPR003663">
    <property type="entry name" value="Sugar/inositol_transpt"/>
</dbReference>
<feature type="transmembrane region" description="Helical" evidence="8">
    <location>
        <begin position="297"/>
        <end position="315"/>
    </location>
</feature>
<proteinExistence type="inferred from homology"/>
<feature type="transmembrane region" description="Helical" evidence="8">
    <location>
        <begin position="103"/>
        <end position="125"/>
    </location>
</feature>
<reference evidence="11" key="1">
    <citation type="journal article" date="2021" name="IMA Fungus">
        <title>Genomic characterization of three marine fungi, including Emericellopsis atlantica sp. nov. with signatures of a generalist lifestyle and marine biomass degradation.</title>
        <authorList>
            <person name="Hagestad O.C."/>
            <person name="Hou L."/>
            <person name="Andersen J.H."/>
            <person name="Hansen E.H."/>
            <person name="Altermark B."/>
            <person name="Li C."/>
            <person name="Kuhnert E."/>
            <person name="Cox R.J."/>
            <person name="Crous P.W."/>
            <person name="Spatafora J.W."/>
            <person name="Lail K."/>
            <person name="Amirebrahimi M."/>
            <person name="Lipzen A."/>
            <person name="Pangilinan J."/>
            <person name="Andreopoulos W."/>
            <person name="Hayes R.D."/>
            <person name="Ng V."/>
            <person name="Grigoriev I.V."/>
            <person name="Jackson S.A."/>
            <person name="Sutton T.D.S."/>
            <person name="Dobson A.D.W."/>
            <person name="Rama T."/>
        </authorList>
    </citation>
    <scope>NUCLEOTIDE SEQUENCE</scope>
    <source>
        <strain evidence="11">TRa018bII</strain>
    </source>
</reference>
<evidence type="ECO:0000256" key="6">
    <source>
        <dbReference type="ARBA" id="ARBA00023136"/>
    </source>
</evidence>
<dbReference type="FunFam" id="1.20.1250.20:FF:000117">
    <property type="entry name" value="MFS hexose transporter"/>
    <property type="match status" value="1"/>
</dbReference>
<dbReference type="Gene3D" id="1.20.1250.20">
    <property type="entry name" value="MFS general substrate transporter like domains"/>
    <property type="match status" value="1"/>
</dbReference>
<evidence type="ECO:0000256" key="4">
    <source>
        <dbReference type="ARBA" id="ARBA00022692"/>
    </source>
</evidence>
<accession>A0A9P7YQR9</accession>
<feature type="chain" id="PRO_5040187356" evidence="9">
    <location>
        <begin position="20"/>
        <end position="507"/>
    </location>
</feature>
<dbReference type="GO" id="GO:0016020">
    <property type="term" value="C:membrane"/>
    <property type="evidence" value="ECO:0007669"/>
    <property type="project" value="UniProtKB-SubCell"/>
</dbReference>
<dbReference type="NCBIfam" id="TIGR00879">
    <property type="entry name" value="SP"/>
    <property type="match status" value="1"/>
</dbReference>
<keyword evidence="9" id="KW-0732">Signal</keyword>
<evidence type="ECO:0000256" key="2">
    <source>
        <dbReference type="ARBA" id="ARBA00010992"/>
    </source>
</evidence>
<protein>
    <submittedName>
        <fullName evidence="11">Lactose permease</fullName>
    </submittedName>
</protein>
<evidence type="ECO:0000259" key="10">
    <source>
        <dbReference type="PROSITE" id="PS50850"/>
    </source>
</evidence>
<dbReference type="InterPro" id="IPR020846">
    <property type="entry name" value="MFS_dom"/>
</dbReference>
<feature type="transmembrane region" description="Helical" evidence="8">
    <location>
        <begin position="421"/>
        <end position="440"/>
    </location>
</feature>
<keyword evidence="4 8" id="KW-0812">Transmembrane</keyword>
<dbReference type="SUPFAM" id="SSF103473">
    <property type="entry name" value="MFS general substrate transporter"/>
    <property type="match status" value="1"/>
</dbReference>
<evidence type="ECO:0000313" key="12">
    <source>
        <dbReference type="Proteomes" id="UP000824998"/>
    </source>
</evidence>
<organism evidence="11 12">
    <name type="scientific">Amylocarpus encephaloides</name>
    <dbReference type="NCBI Taxonomy" id="45428"/>
    <lineage>
        <taxon>Eukaryota</taxon>
        <taxon>Fungi</taxon>
        <taxon>Dikarya</taxon>
        <taxon>Ascomycota</taxon>
        <taxon>Pezizomycotina</taxon>
        <taxon>Leotiomycetes</taxon>
        <taxon>Helotiales</taxon>
        <taxon>Helotiales incertae sedis</taxon>
        <taxon>Amylocarpus</taxon>
    </lineage>
</organism>
<evidence type="ECO:0000256" key="1">
    <source>
        <dbReference type="ARBA" id="ARBA00004141"/>
    </source>
</evidence>
<feature type="domain" description="Major facilitator superfamily (MFS) profile" evidence="10">
    <location>
        <begin position="7"/>
        <end position="444"/>
    </location>
</feature>
<name>A0A9P7YQR9_9HELO</name>
<dbReference type="InterPro" id="IPR050360">
    <property type="entry name" value="MFS_Sugar_Transporters"/>
</dbReference>
<comment type="caution">
    <text evidence="11">The sequence shown here is derived from an EMBL/GenBank/DDBJ whole genome shotgun (WGS) entry which is preliminary data.</text>
</comment>
<keyword evidence="5 8" id="KW-1133">Transmembrane helix</keyword>
<dbReference type="AlphaFoldDB" id="A0A9P7YQR9"/>
<evidence type="ECO:0000256" key="9">
    <source>
        <dbReference type="SAM" id="SignalP"/>
    </source>
</evidence>
<keyword evidence="12" id="KW-1185">Reference proteome</keyword>
<feature type="transmembrane region" description="Helical" evidence="8">
    <location>
        <begin position="322"/>
        <end position="345"/>
    </location>
</feature>
<dbReference type="OrthoDB" id="6133115at2759"/>
<feature type="transmembrane region" description="Helical" evidence="8">
    <location>
        <begin position="392"/>
        <end position="409"/>
    </location>
</feature>
<dbReference type="Pfam" id="PF00083">
    <property type="entry name" value="Sugar_tr"/>
    <property type="match status" value="1"/>
</dbReference>
<keyword evidence="3 7" id="KW-0813">Transport</keyword>
<gene>
    <name evidence="11" type="ORF">BJ875DRAFT_502300</name>
</gene>
<keyword evidence="6 8" id="KW-0472">Membrane</keyword>
<evidence type="ECO:0000313" key="11">
    <source>
        <dbReference type="EMBL" id="KAG9238026.1"/>
    </source>
</evidence>
<dbReference type="PANTHER" id="PTHR48022:SF64">
    <property type="entry name" value="MAJOR FACILITATOR SUPERFAMILY (MFS) PROFILE DOMAIN-CONTAINING PROTEIN"/>
    <property type="match status" value="1"/>
</dbReference>
<dbReference type="PROSITE" id="PS50850">
    <property type="entry name" value="MFS"/>
    <property type="match status" value="1"/>
</dbReference>
<dbReference type="GO" id="GO:0005351">
    <property type="term" value="F:carbohydrate:proton symporter activity"/>
    <property type="evidence" value="ECO:0007669"/>
    <property type="project" value="TreeGrafter"/>
</dbReference>
<evidence type="ECO:0000256" key="8">
    <source>
        <dbReference type="SAM" id="Phobius"/>
    </source>
</evidence>
<dbReference type="InterPro" id="IPR036259">
    <property type="entry name" value="MFS_trans_sf"/>
</dbReference>
<feature type="transmembrane region" description="Helical" evidence="8">
    <location>
        <begin position="357"/>
        <end position="380"/>
    </location>
</feature>
<feature type="transmembrane region" description="Helical" evidence="8">
    <location>
        <begin position="255"/>
        <end position="277"/>
    </location>
</feature>
<dbReference type="Proteomes" id="UP000824998">
    <property type="component" value="Unassembled WGS sequence"/>
</dbReference>